<feature type="compositionally biased region" description="Polar residues" evidence="1">
    <location>
        <begin position="114"/>
        <end position="130"/>
    </location>
</feature>
<feature type="compositionally biased region" description="Basic and acidic residues" evidence="1">
    <location>
        <begin position="972"/>
        <end position="987"/>
    </location>
</feature>
<feature type="region of interest" description="Disordered" evidence="1">
    <location>
        <begin position="969"/>
        <end position="1012"/>
    </location>
</feature>
<evidence type="ECO:0000313" key="3">
    <source>
        <dbReference type="EMBL" id="GAC73983.1"/>
    </source>
</evidence>
<keyword evidence="2" id="KW-0472">Membrane</keyword>
<dbReference type="Proteomes" id="UP000011976">
    <property type="component" value="Unassembled WGS sequence"/>
</dbReference>
<feature type="region of interest" description="Disordered" evidence="1">
    <location>
        <begin position="1506"/>
        <end position="1577"/>
    </location>
</feature>
<organism evidence="3 4">
    <name type="scientific">Pseudozyma antarctica (strain T-34)</name>
    <name type="common">Yeast</name>
    <name type="synonym">Candida antarctica</name>
    <dbReference type="NCBI Taxonomy" id="1151754"/>
    <lineage>
        <taxon>Eukaryota</taxon>
        <taxon>Fungi</taxon>
        <taxon>Dikarya</taxon>
        <taxon>Basidiomycota</taxon>
        <taxon>Ustilaginomycotina</taxon>
        <taxon>Ustilaginomycetes</taxon>
        <taxon>Ustilaginales</taxon>
        <taxon>Ustilaginaceae</taxon>
        <taxon>Moesziomyces</taxon>
    </lineage>
</organism>
<dbReference type="EMBL" id="DF196775">
    <property type="protein sequence ID" value="GAC73983.1"/>
    <property type="molecule type" value="Genomic_DNA"/>
</dbReference>
<feature type="compositionally biased region" description="Polar residues" evidence="1">
    <location>
        <begin position="1419"/>
        <end position="1430"/>
    </location>
</feature>
<feature type="compositionally biased region" description="Polar residues" evidence="1">
    <location>
        <begin position="306"/>
        <end position="328"/>
    </location>
</feature>
<feature type="compositionally biased region" description="Polar residues" evidence="1">
    <location>
        <begin position="90"/>
        <end position="100"/>
    </location>
</feature>
<feature type="transmembrane region" description="Helical" evidence="2">
    <location>
        <begin position="756"/>
        <end position="784"/>
    </location>
</feature>
<feature type="region of interest" description="Disordered" evidence="1">
    <location>
        <begin position="153"/>
        <end position="279"/>
    </location>
</feature>
<feature type="compositionally biased region" description="Low complexity" evidence="1">
    <location>
        <begin position="375"/>
        <end position="386"/>
    </location>
</feature>
<feature type="region of interest" description="Disordered" evidence="1">
    <location>
        <begin position="291"/>
        <end position="500"/>
    </location>
</feature>
<feature type="compositionally biased region" description="Low complexity" evidence="1">
    <location>
        <begin position="1248"/>
        <end position="1259"/>
    </location>
</feature>
<feature type="compositionally biased region" description="Low complexity" evidence="1">
    <location>
        <begin position="342"/>
        <end position="353"/>
    </location>
</feature>
<feature type="region of interest" description="Disordered" evidence="1">
    <location>
        <begin position="1"/>
        <end position="140"/>
    </location>
</feature>
<evidence type="ECO:0000256" key="1">
    <source>
        <dbReference type="SAM" id="MobiDB-lite"/>
    </source>
</evidence>
<keyword evidence="2" id="KW-0812">Transmembrane</keyword>
<keyword evidence="2" id="KW-1133">Transmembrane helix</keyword>
<dbReference type="OrthoDB" id="2575061at2759"/>
<accession>M9MCZ6</accession>
<evidence type="ECO:0000256" key="2">
    <source>
        <dbReference type="SAM" id="Phobius"/>
    </source>
</evidence>
<reference evidence="4" key="1">
    <citation type="journal article" date="2013" name="Genome Announc.">
        <title>Genome sequence of the basidiomycetous yeast Pseudozyma antarctica T-34, a producer of the glycolipid biosurfactants mannosylerythritol lipids.</title>
        <authorList>
            <person name="Morita T."/>
            <person name="Koike H."/>
            <person name="Koyama Y."/>
            <person name="Hagiwara H."/>
            <person name="Ito E."/>
            <person name="Fukuoka T."/>
            <person name="Imura T."/>
            <person name="Machida M."/>
            <person name="Kitamoto D."/>
        </authorList>
    </citation>
    <scope>NUCLEOTIDE SEQUENCE [LARGE SCALE GENOMIC DNA]</scope>
    <source>
        <strain evidence="4">T-34</strain>
    </source>
</reference>
<evidence type="ECO:0000313" key="4">
    <source>
        <dbReference type="Proteomes" id="UP000011976"/>
    </source>
</evidence>
<feature type="region of interest" description="Disordered" evidence="1">
    <location>
        <begin position="1151"/>
        <end position="1459"/>
    </location>
</feature>
<feature type="region of interest" description="Disordered" evidence="1">
    <location>
        <begin position="1082"/>
        <end position="1134"/>
    </location>
</feature>
<feature type="compositionally biased region" description="Polar residues" evidence="1">
    <location>
        <begin position="1520"/>
        <end position="1548"/>
    </location>
</feature>
<feature type="transmembrane region" description="Helical" evidence="2">
    <location>
        <begin position="620"/>
        <end position="643"/>
    </location>
</feature>
<gene>
    <name evidence="3" type="ORF">PANT_9d00368</name>
</gene>
<feature type="region of interest" description="Disordered" evidence="1">
    <location>
        <begin position="1025"/>
        <end position="1057"/>
    </location>
</feature>
<feature type="compositionally biased region" description="Polar residues" evidence="1">
    <location>
        <begin position="231"/>
        <end position="264"/>
    </location>
</feature>
<proteinExistence type="predicted"/>
<name>M9MCZ6_PSEA3</name>
<feature type="compositionally biased region" description="Low complexity" evidence="1">
    <location>
        <begin position="1035"/>
        <end position="1047"/>
    </location>
</feature>
<feature type="region of interest" description="Disordered" evidence="1">
    <location>
        <begin position="895"/>
        <end position="925"/>
    </location>
</feature>
<feature type="compositionally biased region" description="Low complexity" evidence="1">
    <location>
        <begin position="1369"/>
        <end position="1383"/>
    </location>
</feature>
<protein>
    <submittedName>
        <fullName evidence="3">Uncharacterized protein</fullName>
    </submittedName>
</protein>
<feature type="compositionally biased region" description="Low complexity" evidence="1">
    <location>
        <begin position="477"/>
        <end position="494"/>
    </location>
</feature>
<dbReference type="STRING" id="1151754.M9MCZ6"/>
<sequence>MNGRLRSSVAAADQQQLASDISGRDSSRSNHPPPLPLPDRLAQPSASRQSPADWGYSSPSDYPTPSPGPNDLDYQDHPESSAQAVARFAASNQARAQDSSFDPPPAQLTHDTFGRTSGHSAISDNHTTSSARRKTSPTERSAFGYLASSWIQPSSSLHSDEITEYLSQASAPPPPPPPRQRLIDALEKQLNLTPSPTPTTGSSSIDEQDMWRPPGHSYPQNPSDTADRTFGTPSRQQSHTTTASADSRPLNDTTHSETTSSRGTDPSRDVAYGVGEAGGDQQFNVLTRTLTPSQQRQQQELDRMNQQRNLVTSPPATSSAIDSRTASPLTGKAALRASHQSNTTVTGFTNTTGSLASSSTPRHDLRLSRQTQDTLSPSALRPLSLPEQDDSPPRQASHPPLFAGKGSHDSIDALNGQASPKPADIDAPTRSASVRAKTPVFGNTLSELPPGQRKSLVGALHHQAAEPHASPSQHDVQNLQQQNQPPYAAPNDQQWQSEQQQRGYYMYQEPADQKAHHAEYRHAFADHNGHRPRDDAVRTPHVPHLGDAYSLAPKLPPPPYSMNRAQLHLPSRWARVHHTVLPLLTYAYIPATLFLDYNVIFAVVQIALHPDTFQSGTRTAWWIATGIYAGCVLAWLVGVVLIYETLWSFRRRWTVQQPLAMPIYLSSPAFVRTAIKDYSLYSLLYRARSTSGRRDALIESFWYYSQNWPTVLTLLPRGVISAIVLVLYKPAGPARPTQSQRDTAYFDRSTQRLTQFAFIIITIQAAWVAWKLAVLLIANIGLAVTIGPKSLVQQEKVRNEMADTEMTSFAAHSRRGLVARHFGSQPAPTQGWSDAEDRLEQAAQRPWAWRWRAEDRIRAILFDAGLLHQPMQNWHGDRPHEVARLNEGAAEHNRGAVPYDQSHGAGAYDPQSGDRDRDWFGPGLTFSESQTGLALTSPEAVQPETWTAAQAGGAPLSVVTAAPQEQQNFHVQHHESSPSDEGRRSDASDPYSPAPLPIGRSPRSKEQLRDASSISSLNRLAALNSAHSGSHDSPHAAADSSPHVSSHQSHDDAYTSSRTAADVFTRPGHAQAEPASRLAPLSMQDAVESSVPAAAPTVPMQTSDDSAMLGEWRGRKRPRSSPVPANYATLNPHGMVTETEDWLRGQIDEEDEDDGLAESELRDPAKHGGPKLGDNDRRVMQAFVPPLGSFAMSKDPSLAGSPDQGGSDTKHGSWTAVAPNPELFAQRPEDAASKTTLPLRTQADAKNGSTTSLGSSLKGGRSGTYSRPRSSGHGHDVSSEDGVSFDGAEAKKRGRNSLLGRMTNASPSETSKRSGSAGRAEGESWITSLFGMRGGSRKVSAAGSTSSLKGSAAGDTSLPNSDGHAEGVPTLITTSASTTLPTTDSGDVQAASLAKDDDARGSLLMAPLGQMASDAGRSASPSGSNHSKASAGSDDSEERRLWASFPEQSRRHPPGLIALDLEQRASTSAPVNLSPLMHPNVLAAIGGASPLGLPAVLGGVAQLSVSPSEGGLHAIREESWTSSLDSRSQGATGSTRSRGTASAFTTSPVDADFPLEQIQEVPVPHTGSSSHARRGST</sequence>